<dbReference type="Gene3D" id="1.10.1220.10">
    <property type="entry name" value="Met repressor-like"/>
    <property type="match status" value="1"/>
</dbReference>
<organism evidence="2 3">
    <name type="scientific">Streptomyces caniscabiei</name>
    <dbReference type="NCBI Taxonomy" id="2746961"/>
    <lineage>
        <taxon>Bacteria</taxon>
        <taxon>Bacillati</taxon>
        <taxon>Actinomycetota</taxon>
        <taxon>Actinomycetes</taxon>
        <taxon>Kitasatosporales</taxon>
        <taxon>Streptomycetaceae</taxon>
        <taxon>Streptomyces</taxon>
    </lineage>
</organism>
<dbReference type="SUPFAM" id="SSF47598">
    <property type="entry name" value="Ribbon-helix-helix"/>
    <property type="match status" value="1"/>
</dbReference>
<proteinExistence type="predicted"/>
<reference evidence="2" key="1">
    <citation type="submission" date="2020-09" db="EMBL/GenBank/DDBJ databases">
        <title>Streptomyces canutascabiei sp. nov., which causes potato common scab and is distributed across the world.</title>
        <authorList>
            <person name="Nguyen H.P."/>
            <person name="Weisberg A.J."/>
            <person name="Chang J.H."/>
            <person name="Clarke C.R."/>
        </authorList>
    </citation>
    <scope>NUCLEOTIDE SEQUENCE</scope>
    <source>
        <strain evidence="2">ID-01-6.2a</strain>
    </source>
</reference>
<dbReference type="InterPro" id="IPR008651">
    <property type="entry name" value="Uncharacterised_HicB"/>
</dbReference>
<dbReference type="EMBL" id="JACYXT010000006">
    <property type="protein sequence ID" value="MBD9724843.1"/>
    <property type="molecule type" value="Genomic_DNA"/>
</dbReference>
<dbReference type="GO" id="GO:0006355">
    <property type="term" value="P:regulation of DNA-templated transcription"/>
    <property type="evidence" value="ECO:0007669"/>
    <property type="project" value="InterPro"/>
</dbReference>
<dbReference type="RefSeq" id="WP_192361654.1">
    <property type="nucleotide sequence ID" value="NZ_CP119182.1"/>
</dbReference>
<evidence type="ECO:0000313" key="3">
    <source>
        <dbReference type="Proteomes" id="UP000661025"/>
    </source>
</evidence>
<evidence type="ECO:0000313" key="2">
    <source>
        <dbReference type="EMBL" id="MBD9724843.1"/>
    </source>
</evidence>
<feature type="region of interest" description="Disordered" evidence="1">
    <location>
        <begin position="146"/>
        <end position="176"/>
    </location>
</feature>
<accession>A0A927QFA8</accession>
<dbReference type="AlphaFoldDB" id="A0A927QFA8"/>
<dbReference type="Pfam" id="PF05534">
    <property type="entry name" value="HicB"/>
    <property type="match status" value="1"/>
</dbReference>
<dbReference type="InterPro" id="IPR010985">
    <property type="entry name" value="Ribbon_hlx_hlx"/>
</dbReference>
<feature type="compositionally biased region" description="Low complexity" evidence="1">
    <location>
        <begin position="146"/>
        <end position="156"/>
    </location>
</feature>
<dbReference type="Proteomes" id="UP000661025">
    <property type="component" value="Unassembled WGS sequence"/>
</dbReference>
<name>A0A927QFA8_9ACTN</name>
<evidence type="ECO:0000256" key="1">
    <source>
        <dbReference type="SAM" id="MobiDB-lite"/>
    </source>
</evidence>
<gene>
    <name evidence="2" type="ORF">IHE70_16785</name>
</gene>
<dbReference type="InterPro" id="IPR013321">
    <property type="entry name" value="Arc_rbn_hlx_hlx"/>
</dbReference>
<sequence>MDLTPYVDRLRQELVVAAEAGGDEARALAERLVAPLDSATRLTLLTALSAAMGEVTRELAPGSVDVRLRGADPEFVVTLPPAPVQETAAPWTESPAPPPLPESDDSASARINFRLPAHLKARLEEAAGREGLSVNAWLVRATSAALTPGPGARTAAPPAPGPNRAPGDRNFTGWVR</sequence>
<comment type="caution">
    <text evidence="2">The sequence shown here is derived from an EMBL/GenBank/DDBJ whole genome shotgun (WGS) entry which is preliminary data.</text>
</comment>
<protein>
    <submittedName>
        <fullName evidence="2">Toxin-antitoxin system HicB family antitoxin</fullName>
    </submittedName>
</protein>
<dbReference type="GeneID" id="79932655"/>
<feature type="region of interest" description="Disordered" evidence="1">
    <location>
        <begin position="86"/>
        <end position="106"/>
    </location>
</feature>